<organism evidence="1 2">
    <name type="scientific">Austropuccinia psidii MF-1</name>
    <dbReference type="NCBI Taxonomy" id="1389203"/>
    <lineage>
        <taxon>Eukaryota</taxon>
        <taxon>Fungi</taxon>
        <taxon>Dikarya</taxon>
        <taxon>Basidiomycota</taxon>
        <taxon>Pucciniomycotina</taxon>
        <taxon>Pucciniomycetes</taxon>
        <taxon>Pucciniales</taxon>
        <taxon>Sphaerophragmiaceae</taxon>
        <taxon>Austropuccinia</taxon>
    </lineage>
</organism>
<dbReference type="EMBL" id="AVOT02033179">
    <property type="protein sequence ID" value="MBW0527037.1"/>
    <property type="molecule type" value="Genomic_DNA"/>
</dbReference>
<reference evidence="1" key="1">
    <citation type="submission" date="2021-03" db="EMBL/GenBank/DDBJ databases">
        <title>Draft genome sequence of rust myrtle Austropuccinia psidii MF-1, a brazilian biotype.</title>
        <authorList>
            <person name="Quecine M.C."/>
            <person name="Pachon D.M.R."/>
            <person name="Bonatelli M.L."/>
            <person name="Correr F.H."/>
            <person name="Franceschini L.M."/>
            <person name="Leite T.F."/>
            <person name="Margarido G.R.A."/>
            <person name="Almeida C.A."/>
            <person name="Ferrarezi J.A."/>
            <person name="Labate C.A."/>
        </authorList>
    </citation>
    <scope>NUCLEOTIDE SEQUENCE</scope>
    <source>
        <strain evidence="1">MF-1</strain>
    </source>
</reference>
<gene>
    <name evidence="1" type="ORF">O181_066752</name>
</gene>
<proteinExistence type="predicted"/>
<name>A0A9Q3I4L0_9BASI</name>
<dbReference type="AlphaFoldDB" id="A0A9Q3I4L0"/>
<dbReference type="Proteomes" id="UP000765509">
    <property type="component" value="Unassembled WGS sequence"/>
</dbReference>
<sequence length="157" mass="18104">MKNLWKDPYVPYIGRSNQLKRDMGKDKYNVYALSGPWKKLNYLIEGCGFLVITDCMAVKSLLNMKTTNIYMLRWQIATQEYSGNMTIFHKDGNIQKNAYGLSRWSLPNDINNAAYVTQESSPQIPIEGMSVTDLKTTLFEEVRLSYTQYKSCSILCQ</sequence>
<protein>
    <submittedName>
        <fullName evidence="1">Uncharacterized protein</fullName>
    </submittedName>
</protein>
<evidence type="ECO:0000313" key="1">
    <source>
        <dbReference type="EMBL" id="MBW0527037.1"/>
    </source>
</evidence>
<accession>A0A9Q3I4L0</accession>
<keyword evidence="2" id="KW-1185">Reference proteome</keyword>
<dbReference type="OrthoDB" id="775972at2759"/>
<comment type="caution">
    <text evidence="1">The sequence shown here is derived from an EMBL/GenBank/DDBJ whole genome shotgun (WGS) entry which is preliminary data.</text>
</comment>
<evidence type="ECO:0000313" key="2">
    <source>
        <dbReference type="Proteomes" id="UP000765509"/>
    </source>
</evidence>